<gene>
    <name evidence="2" type="ORF">AYO20_11579</name>
</gene>
<proteinExistence type="predicted"/>
<comment type="caution">
    <text evidence="2">The sequence shown here is derived from an EMBL/GenBank/DDBJ whole genome shotgun (WGS) entry which is preliminary data.</text>
</comment>
<dbReference type="Proteomes" id="UP000185904">
    <property type="component" value="Unassembled WGS sequence"/>
</dbReference>
<evidence type="ECO:0000256" key="1">
    <source>
        <dbReference type="SAM" id="MobiDB-lite"/>
    </source>
</evidence>
<accession>A0A178BS67</accession>
<dbReference type="OrthoDB" id="10461643at2759"/>
<dbReference type="EMBL" id="LVCJ01000168">
    <property type="protein sequence ID" value="OAL19725.1"/>
    <property type="molecule type" value="Genomic_DNA"/>
</dbReference>
<sequence>MAEHLALWQKFYDTDAKGRPVNAEFLGRFGAEPVRLVFCKDEPSADEIALAPDGATSIYFTRQTLNWDGHLDFDKRVIVFGTREYRRCGSRISQPWSEEMKPEQSCLPIDLAVLHDPAIYLHAAATLFTDVTEHQLEAIKRDMKSPPPQYGPVSEQQEDPTPLTLTPPNTPAFEDLFMQSLSLQDSAVPLAARAEAVKLRMVTKKRARRQRSRVPHPRKATLRLAKRRLALSGRGVLGATSLVRGGRTFTVQESGRCTEEL</sequence>
<reference evidence="2 3" key="1">
    <citation type="submission" date="2016-03" db="EMBL/GenBank/DDBJ databases">
        <title>The draft genome sequence of Fonsecaea nubica causative agent of cutaneous subcutaneous infection in human host.</title>
        <authorList>
            <person name="Costa F."/>
            <person name="Sybren D.H."/>
            <person name="Raittz R.T."/>
            <person name="Weiss V.A."/>
            <person name="Leao A.C."/>
            <person name="Gomes R."/>
            <person name="De Souza E.M."/>
            <person name="Pedrosa F.O."/>
            <person name="Steffens M.B."/>
            <person name="Bombassaro A."/>
            <person name="Tadra-Sfeir M.Z."/>
            <person name="Moreno L.F."/>
            <person name="Najafzadeh M.J."/>
            <person name="Felipe M.S."/>
            <person name="Teixeira M."/>
            <person name="Sun J."/>
            <person name="Xi L."/>
            <person name="Castro M.A."/>
            <person name="Vicente V.A."/>
        </authorList>
    </citation>
    <scope>NUCLEOTIDE SEQUENCE [LARGE SCALE GENOMIC DNA]</scope>
    <source>
        <strain evidence="2 3">CBS 269.64</strain>
    </source>
</reference>
<name>A0A178BS67_9EURO</name>
<dbReference type="AlphaFoldDB" id="A0A178BS67"/>
<evidence type="ECO:0000313" key="2">
    <source>
        <dbReference type="EMBL" id="OAL19725.1"/>
    </source>
</evidence>
<dbReference type="RefSeq" id="XP_022494191.1">
    <property type="nucleotide sequence ID" value="XM_022649825.1"/>
</dbReference>
<organism evidence="2 3">
    <name type="scientific">Fonsecaea nubica</name>
    <dbReference type="NCBI Taxonomy" id="856822"/>
    <lineage>
        <taxon>Eukaryota</taxon>
        <taxon>Fungi</taxon>
        <taxon>Dikarya</taxon>
        <taxon>Ascomycota</taxon>
        <taxon>Pezizomycotina</taxon>
        <taxon>Eurotiomycetes</taxon>
        <taxon>Chaetothyriomycetidae</taxon>
        <taxon>Chaetothyriales</taxon>
        <taxon>Herpotrichiellaceae</taxon>
        <taxon>Fonsecaea</taxon>
    </lineage>
</organism>
<keyword evidence="3" id="KW-1185">Reference proteome</keyword>
<evidence type="ECO:0000313" key="3">
    <source>
        <dbReference type="Proteomes" id="UP000185904"/>
    </source>
</evidence>
<protein>
    <submittedName>
        <fullName evidence="2">Uncharacterized protein</fullName>
    </submittedName>
</protein>
<feature type="region of interest" description="Disordered" evidence="1">
    <location>
        <begin position="142"/>
        <end position="166"/>
    </location>
</feature>
<dbReference type="GeneID" id="34594957"/>